<keyword evidence="2" id="KW-0315">Glutamine amidotransferase</keyword>
<proteinExistence type="predicted"/>
<dbReference type="PROSITE" id="PS51273">
    <property type="entry name" value="GATASE_TYPE_1"/>
    <property type="match status" value="1"/>
</dbReference>
<sequence length="233" mass="26758">MKLGLLQCDSVVNELQPEFGNYPAMFIRLFQEIDPAVCVHIYDVERGEYPVTPHECDAYITTGSKASVYEDLPWLIEFKAFLRILYVEKIKLVGICFGHQLIAEVFGGKTEKSDKGWGVGVSVNRVIEYKSWMQPSLDTLQIIVSHQDQVTRLPDDAQLLVTSDFCPNYMYQLGESMLALQGHPEFSKSYAKKLMYFRENKIGGETFRTGLNSLQRETNEKVFAQWLLNFFKT</sequence>
<dbReference type="AlphaFoldDB" id="A0A3B0Z8U6"/>
<dbReference type="GO" id="GO:0016740">
    <property type="term" value="F:transferase activity"/>
    <property type="evidence" value="ECO:0007669"/>
    <property type="project" value="UniProtKB-KW"/>
</dbReference>
<reference evidence="2" key="1">
    <citation type="submission" date="2018-06" db="EMBL/GenBank/DDBJ databases">
        <authorList>
            <person name="Zhirakovskaya E."/>
        </authorList>
    </citation>
    <scope>NUCLEOTIDE SEQUENCE</scope>
</reference>
<evidence type="ECO:0000259" key="1">
    <source>
        <dbReference type="Pfam" id="PF00117"/>
    </source>
</evidence>
<dbReference type="SUPFAM" id="SSF52317">
    <property type="entry name" value="Class I glutamine amidotransferase-like"/>
    <property type="match status" value="1"/>
</dbReference>
<dbReference type="Pfam" id="PF00117">
    <property type="entry name" value="GATase"/>
    <property type="match status" value="1"/>
</dbReference>
<accession>A0A3B0Z8U6</accession>
<dbReference type="Gene3D" id="3.40.50.880">
    <property type="match status" value="1"/>
</dbReference>
<feature type="domain" description="Glutamine amidotransferase" evidence="1">
    <location>
        <begin position="87"/>
        <end position="199"/>
    </location>
</feature>
<dbReference type="PANTHER" id="PTHR42695">
    <property type="entry name" value="GLUTAMINE AMIDOTRANSFERASE YLR126C-RELATED"/>
    <property type="match status" value="1"/>
</dbReference>
<dbReference type="GO" id="GO:0005829">
    <property type="term" value="C:cytosol"/>
    <property type="evidence" value="ECO:0007669"/>
    <property type="project" value="TreeGrafter"/>
</dbReference>
<dbReference type="InterPro" id="IPR044992">
    <property type="entry name" value="ChyE-like"/>
</dbReference>
<keyword evidence="2" id="KW-0808">Transferase</keyword>
<dbReference type="InterPro" id="IPR017926">
    <property type="entry name" value="GATASE"/>
</dbReference>
<dbReference type="InterPro" id="IPR029062">
    <property type="entry name" value="Class_I_gatase-like"/>
</dbReference>
<dbReference type="EMBL" id="UOFO01000030">
    <property type="protein sequence ID" value="VAW83972.1"/>
    <property type="molecule type" value="Genomic_DNA"/>
</dbReference>
<dbReference type="CDD" id="cd01741">
    <property type="entry name" value="GATase1_1"/>
    <property type="match status" value="1"/>
</dbReference>
<organism evidence="2">
    <name type="scientific">hydrothermal vent metagenome</name>
    <dbReference type="NCBI Taxonomy" id="652676"/>
    <lineage>
        <taxon>unclassified sequences</taxon>
        <taxon>metagenomes</taxon>
        <taxon>ecological metagenomes</taxon>
    </lineage>
</organism>
<dbReference type="PANTHER" id="PTHR42695:SF5">
    <property type="entry name" value="GLUTAMINE AMIDOTRANSFERASE YLR126C-RELATED"/>
    <property type="match status" value="1"/>
</dbReference>
<evidence type="ECO:0000313" key="2">
    <source>
        <dbReference type="EMBL" id="VAW83972.1"/>
    </source>
</evidence>
<protein>
    <submittedName>
        <fullName evidence="2">Glutamine amidotransferase, class I</fullName>
    </submittedName>
</protein>
<name>A0A3B0Z8U6_9ZZZZ</name>
<gene>
    <name evidence="2" type="ORF">MNBD_GAMMA16-1787</name>
</gene>